<comment type="caution">
    <text evidence="3">The sequence shown here is derived from an EMBL/GenBank/DDBJ whole genome shotgun (WGS) entry which is preliminary data.</text>
</comment>
<dbReference type="OrthoDB" id="3509362at2759"/>
<dbReference type="InterPro" id="IPR052711">
    <property type="entry name" value="Zinc_ADH-like"/>
</dbReference>
<dbReference type="InterPro" id="IPR020843">
    <property type="entry name" value="ER"/>
</dbReference>
<feature type="domain" description="Enoyl reductase (ER)" evidence="2">
    <location>
        <begin position="31"/>
        <end position="315"/>
    </location>
</feature>
<dbReference type="InterPro" id="IPR013149">
    <property type="entry name" value="ADH-like_C"/>
</dbReference>
<dbReference type="PANTHER" id="PTHR45033:SF1">
    <property type="entry name" value="OXIDOREDUCTASE (EUROFUNG)"/>
    <property type="match status" value="1"/>
</dbReference>
<evidence type="ECO:0000313" key="4">
    <source>
        <dbReference type="Proteomes" id="UP000701801"/>
    </source>
</evidence>
<dbReference type="EMBL" id="CAJVRM010000217">
    <property type="protein sequence ID" value="CAG8977378.1"/>
    <property type="molecule type" value="Genomic_DNA"/>
</dbReference>
<dbReference type="SMART" id="SM00829">
    <property type="entry name" value="PKS_ER"/>
    <property type="match status" value="1"/>
</dbReference>
<dbReference type="Pfam" id="PF00107">
    <property type="entry name" value="ADH_zinc_N"/>
    <property type="match status" value="1"/>
</dbReference>
<dbReference type="PANTHER" id="PTHR45033">
    <property type="match status" value="1"/>
</dbReference>
<reference evidence="3" key="1">
    <citation type="submission" date="2021-07" db="EMBL/GenBank/DDBJ databases">
        <authorList>
            <person name="Durling M."/>
        </authorList>
    </citation>
    <scope>NUCLEOTIDE SEQUENCE</scope>
</reference>
<evidence type="ECO:0000259" key="2">
    <source>
        <dbReference type="SMART" id="SM00829"/>
    </source>
</evidence>
<dbReference type="Gene3D" id="3.90.180.10">
    <property type="entry name" value="Medium-chain alcohol dehydrogenases, catalytic domain"/>
    <property type="match status" value="2"/>
</dbReference>
<dbReference type="SUPFAM" id="SSF51735">
    <property type="entry name" value="NAD(P)-binding Rossmann-fold domains"/>
    <property type="match status" value="1"/>
</dbReference>
<dbReference type="InterPro" id="IPR036291">
    <property type="entry name" value="NAD(P)-bd_dom_sf"/>
</dbReference>
<keyword evidence="4" id="KW-1185">Reference proteome</keyword>
<dbReference type="CDD" id="cd08276">
    <property type="entry name" value="MDR7"/>
    <property type="match status" value="1"/>
</dbReference>
<sequence length="319" mass="34988">MPSPAFPQLPNPTQPSMSLPKTNKQWLTHQDQLQNLTLTTSPLPTPRPNEVLVKINTVSLNYRDTEVCMGLYNHHNTTGGTPPSLVPCSDICGTIVLSSSPLWSVGDKVLSIFNQTHQRGQIVEEDMKSGLGLPLEGCLQEYRVFPEEGLVRKPGYLSDEEALIITSSSDTKLQQAKTLGADHLMNYTTTPSWDETALSLTSQLGPDIIFENGGALTLRHSFACIKFGGLINCIGYLSGKEDAPGDRLNTNVLALLRNVTLKGILNGPKERFEEMIAFMTEKNVKPVVDRVFKFEEAKEGLEYLFGGGHFGKVVVKVSG</sequence>
<feature type="region of interest" description="Disordered" evidence="1">
    <location>
        <begin position="1"/>
        <end position="23"/>
    </location>
</feature>
<dbReference type="Proteomes" id="UP000701801">
    <property type="component" value="Unassembled WGS sequence"/>
</dbReference>
<dbReference type="AlphaFoldDB" id="A0A9N9LN95"/>
<organism evidence="3 4">
    <name type="scientific">Hymenoscyphus albidus</name>
    <dbReference type="NCBI Taxonomy" id="595503"/>
    <lineage>
        <taxon>Eukaryota</taxon>
        <taxon>Fungi</taxon>
        <taxon>Dikarya</taxon>
        <taxon>Ascomycota</taxon>
        <taxon>Pezizomycotina</taxon>
        <taxon>Leotiomycetes</taxon>
        <taxon>Helotiales</taxon>
        <taxon>Helotiaceae</taxon>
        <taxon>Hymenoscyphus</taxon>
    </lineage>
</organism>
<dbReference type="Pfam" id="PF08240">
    <property type="entry name" value="ADH_N"/>
    <property type="match status" value="1"/>
</dbReference>
<dbReference type="InterPro" id="IPR011032">
    <property type="entry name" value="GroES-like_sf"/>
</dbReference>
<evidence type="ECO:0000313" key="3">
    <source>
        <dbReference type="EMBL" id="CAG8977378.1"/>
    </source>
</evidence>
<gene>
    <name evidence="3" type="ORF">HYALB_00007008</name>
</gene>
<proteinExistence type="predicted"/>
<name>A0A9N9LN95_9HELO</name>
<dbReference type="SUPFAM" id="SSF50129">
    <property type="entry name" value="GroES-like"/>
    <property type="match status" value="1"/>
</dbReference>
<dbReference type="InterPro" id="IPR013154">
    <property type="entry name" value="ADH-like_N"/>
</dbReference>
<evidence type="ECO:0000256" key="1">
    <source>
        <dbReference type="SAM" id="MobiDB-lite"/>
    </source>
</evidence>
<dbReference type="GO" id="GO:0016491">
    <property type="term" value="F:oxidoreductase activity"/>
    <property type="evidence" value="ECO:0007669"/>
    <property type="project" value="InterPro"/>
</dbReference>
<feature type="compositionally biased region" description="Polar residues" evidence="1">
    <location>
        <begin position="14"/>
        <end position="23"/>
    </location>
</feature>
<feature type="compositionally biased region" description="Pro residues" evidence="1">
    <location>
        <begin position="1"/>
        <end position="13"/>
    </location>
</feature>
<dbReference type="Gene3D" id="3.40.50.720">
    <property type="entry name" value="NAD(P)-binding Rossmann-like Domain"/>
    <property type="match status" value="1"/>
</dbReference>
<accession>A0A9N9LN95</accession>
<protein>
    <recommendedName>
        <fullName evidence="2">Enoyl reductase (ER) domain-containing protein</fullName>
    </recommendedName>
</protein>